<keyword evidence="1" id="KW-0732">Signal</keyword>
<dbReference type="PROSITE" id="PS51257">
    <property type="entry name" value="PROKAR_LIPOPROTEIN"/>
    <property type="match status" value="1"/>
</dbReference>
<accession>A0A1Y6G6H2</accession>
<reference evidence="3" key="1">
    <citation type="submission" date="2017-04" db="EMBL/GenBank/DDBJ databases">
        <authorList>
            <person name="Varghese N."/>
            <person name="Submissions S."/>
        </authorList>
    </citation>
    <scope>NUCLEOTIDE SEQUENCE [LARGE SCALE GENOMIC DNA]</scope>
</reference>
<name>A0A1Y6G6H2_9HYPH</name>
<organism evidence="2 3">
    <name type="scientific">Devosia lucknowensis</name>
    <dbReference type="NCBI Taxonomy" id="1096929"/>
    <lineage>
        <taxon>Bacteria</taxon>
        <taxon>Pseudomonadati</taxon>
        <taxon>Pseudomonadota</taxon>
        <taxon>Alphaproteobacteria</taxon>
        <taxon>Hyphomicrobiales</taxon>
        <taxon>Devosiaceae</taxon>
        <taxon>Devosia</taxon>
    </lineage>
</organism>
<dbReference type="OrthoDB" id="7948896at2"/>
<evidence type="ECO:0000256" key="1">
    <source>
        <dbReference type="SAM" id="SignalP"/>
    </source>
</evidence>
<dbReference type="Proteomes" id="UP000194474">
    <property type="component" value="Unassembled WGS sequence"/>
</dbReference>
<feature type="signal peptide" evidence="1">
    <location>
        <begin position="1"/>
        <end position="16"/>
    </location>
</feature>
<dbReference type="RefSeq" id="WP_086471387.1">
    <property type="nucleotide sequence ID" value="NZ_FXWK01000002.1"/>
</dbReference>
<feature type="chain" id="PRO_5012757448" description="Lipoprotein" evidence="1">
    <location>
        <begin position="17"/>
        <end position="199"/>
    </location>
</feature>
<sequence>MSVKLLGKLAATALLAAGLSGCIDIDVEVAITSPTTARATMTQVMSADIYAMVKMNAEGQAIDEDSFCADGDITENADGSATCVMVEEGAFADLDLGQDDGGITFTEAGPGLVRVALPTAQMKAELGAEEQMDEETRQMVEAFFEGRTMTVIISGAEIVESNMTVAGDRRSAEQVIPLLDLINGDVDLPDEVFAVVRAP</sequence>
<evidence type="ECO:0000313" key="2">
    <source>
        <dbReference type="EMBL" id="SMQ85745.1"/>
    </source>
</evidence>
<proteinExistence type="predicted"/>
<evidence type="ECO:0008006" key="4">
    <source>
        <dbReference type="Google" id="ProtNLM"/>
    </source>
</evidence>
<dbReference type="AlphaFoldDB" id="A0A1Y6G6H2"/>
<dbReference type="EMBL" id="FXWK01000002">
    <property type="protein sequence ID" value="SMQ85745.1"/>
    <property type="molecule type" value="Genomic_DNA"/>
</dbReference>
<protein>
    <recommendedName>
        <fullName evidence="4">Lipoprotein</fullName>
    </recommendedName>
</protein>
<gene>
    <name evidence="2" type="ORF">SAMN06295905_3035</name>
</gene>
<keyword evidence="3" id="KW-1185">Reference proteome</keyword>
<evidence type="ECO:0000313" key="3">
    <source>
        <dbReference type="Proteomes" id="UP000194474"/>
    </source>
</evidence>